<evidence type="ECO:0000313" key="3">
    <source>
        <dbReference type="EMBL" id="BBL72733.1"/>
    </source>
</evidence>
<reference evidence="3" key="1">
    <citation type="submission" date="2019-06" db="EMBL/GenBank/DDBJ databases">
        <title>Complete genome sequence of Methylogaea oryzae strain JCM16910.</title>
        <authorList>
            <person name="Asakawa S."/>
        </authorList>
    </citation>
    <scope>NUCLEOTIDE SEQUENCE</scope>
    <source>
        <strain evidence="3">E10</strain>
    </source>
</reference>
<comment type="function">
    <text evidence="2">Functions as a ribosomal silencing factor. Interacts with ribosomal protein uL14 (rplN), blocking formation of intersubunit bridge B8. Prevents association of the 30S and 50S ribosomal subunits and the formation of functional ribosomes, thus repressing translation.</text>
</comment>
<dbReference type="GO" id="GO:0090071">
    <property type="term" value="P:negative regulation of ribosome biogenesis"/>
    <property type="evidence" value="ECO:0007669"/>
    <property type="project" value="UniProtKB-UniRule"/>
</dbReference>
<keyword evidence="2" id="KW-0678">Repressor</keyword>
<dbReference type="AlphaFoldDB" id="A0A8D5AIP3"/>
<dbReference type="Pfam" id="PF02410">
    <property type="entry name" value="RsfS"/>
    <property type="match status" value="1"/>
</dbReference>
<dbReference type="GO" id="GO:0043023">
    <property type="term" value="F:ribosomal large subunit binding"/>
    <property type="evidence" value="ECO:0007669"/>
    <property type="project" value="TreeGrafter"/>
</dbReference>
<sequence>MQDLIENLQHHRAQQGAVRQPALPVEEVLKLVLATLDDGKAQNVTVLDVRGKTGITDYMVIATGTSERHVKSLADHVEEKAKHQGVPPIGSEGQDASEWVLVDLGDVIVHIMKQQARELYQLEKLWGTDYDAATTG</sequence>
<evidence type="ECO:0000313" key="4">
    <source>
        <dbReference type="Proteomes" id="UP000824988"/>
    </source>
</evidence>
<keyword evidence="2" id="KW-0810">Translation regulation</keyword>
<dbReference type="Proteomes" id="UP000824988">
    <property type="component" value="Chromosome"/>
</dbReference>
<accession>A0A8D5AIP3</accession>
<dbReference type="GO" id="GO:0042256">
    <property type="term" value="P:cytosolic ribosome assembly"/>
    <property type="evidence" value="ECO:0007669"/>
    <property type="project" value="UniProtKB-UniRule"/>
</dbReference>
<protein>
    <recommendedName>
        <fullName evidence="2">Ribosomal silencing factor RsfS</fullName>
    </recommendedName>
</protein>
<keyword evidence="4" id="KW-1185">Reference proteome</keyword>
<comment type="subunit">
    <text evidence="2">Interacts with ribosomal protein uL14 (rplN).</text>
</comment>
<evidence type="ECO:0000256" key="2">
    <source>
        <dbReference type="HAMAP-Rule" id="MF_01477"/>
    </source>
</evidence>
<dbReference type="Gene3D" id="3.30.460.10">
    <property type="entry name" value="Beta Polymerase, domain 2"/>
    <property type="match status" value="1"/>
</dbReference>
<dbReference type="InterPro" id="IPR043519">
    <property type="entry name" value="NT_sf"/>
</dbReference>
<dbReference type="EMBL" id="AP019782">
    <property type="protein sequence ID" value="BBL72733.1"/>
    <property type="molecule type" value="Genomic_DNA"/>
</dbReference>
<dbReference type="NCBIfam" id="TIGR00090">
    <property type="entry name" value="rsfS_iojap_ybeB"/>
    <property type="match status" value="1"/>
</dbReference>
<dbReference type="PANTHER" id="PTHR21043:SF0">
    <property type="entry name" value="MITOCHONDRIAL ASSEMBLY OF RIBOSOMAL LARGE SUBUNIT PROTEIN 1"/>
    <property type="match status" value="1"/>
</dbReference>
<comment type="subcellular location">
    <subcellularLocation>
        <location evidence="2">Cytoplasm</location>
    </subcellularLocation>
</comment>
<keyword evidence="2" id="KW-0963">Cytoplasm</keyword>
<dbReference type="KEGG" id="moz:MoryE10_33390"/>
<dbReference type="PANTHER" id="PTHR21043">
    <property type="entry name" value="IOJAP SUPERFAMILY ORTHOLOG"/>
    <property type="match status" value="1"/>
</dbReference>
<dbReference type="GO" id="GO:0017148">
    <property type="term" value="P:negative regulation of translation"/>
    <property type="evidence" value="ECO:0007669"/>
    <property type="project" value="UniProtKB-UniRule"/>
</dbReference>
<dbReference type="GO" id="GO:0005737">
    <property type="term" value="C:cytoplasm"/>
    <property type="evidence" value="ECO:0007669"/>
    <property type="project" value="UniProtKB-SubCell"/>
</dbReference>
<evidence type="ECO:0000256" key="1">
    <source>
        <dbReference type="ARBA" id="ARBA00010574"/>
    </source>
</evidence>
<dbReference type="HAMAP" id="MF_01477">
    <property type="entry name" value="Iojap_RsfS"/>
    <property type="match status" value="1"/>
</dbReference>
<dbReference type="InterPro" id="IPR004394">
    <property type="entry name" value="Iojap/RsfS/C7orf30"/>
</dbReference>
<comment type="similarity">
    <text evidence="1 2">Belongs to the Iojap/RsfS family.</text>
</comment>
<dbReference type="RefSeq" id="WP_425515778.1">
    <property type="nucleotide sequence ID" value="NZ_AP019782.1"/>
</dbReference>
<organism evidence="3 4">
    <name type="scientific">Methylogaea oryzae</name>
    <dbReference type="NCBI Taxonomy" id="1295382"/>
    <lineage>
        <taxon>Bacteria</taxon>
        <taxon>Pseudomonadati</taxon>
        <taxon>Pseudomonadota</taxon>
        <taxon>Gammaproteobacteria</taxon>
        <taxon>Methylococcales</taxon>
        <taxon>Methylococcaceae</taxon>
        <taxon>Methylogaea</taxon>
    </lineage>
</organism>
<gene>
    <name evidence="2" type="primary">rsfS</name>
    <name evidence="3" type="ORF">MoryE10_33390</name>
</gene>
<proteinExistence type="inferred from homology"/>
<dbReference type="SUPFAM" id="SSF81301">
    <property type="entry name" value="Nucleotidyltransferase"/>
    <property type="match status" value="1"/>
</dbReference>
<name>A0A8D5AIP3_9GAMM</name>